<dbReference type="Gene3D" id="3.40.50.300">
    <property type="entry name" value="P-loop containing nucleotide triphosphate hydrolases"/>
    <property type="match status" value="1"/>
</dbReference>
<evidence type="ECO:0000313" key="1">
    <source>
        <dbReference type="EMBL" id="WAJ22797.1"/>
    </source>
</evidence>
<proteinExistence type="predicted"/>
<reference evidence="1" key="1">
    <citation type="submission" date="2022-11" db="EMBL/GenBank/DDBJ databases">
        <title>Lacrimispora xylanolytica sy1, complete genome.</title>
        <authorList>
            <person name="Choi S."/>
        </authorList>
    </citation>
    <scope>NUCLEOTIDE SEQUENCE</scope>
    <source>
        <strain evidence="1">Sy1</strain>
    </source>
</reference>
<sequence length="357" mass="41518">MKENGKIAVIYPIKKEYVEIIKYRDMLNDYETIIPVALAGQGIEDRDVGELIKENPLGIEVTANINESIKSATDIIFTEFSEAVYEKMIYSIEQAKNIICLCEMESEVEEPLIQKCKEKGTTYKNYCISHEIYPELKENRLHKINAPILLVCGIAEYTNKFELQLKARKEFLNRGYCVSQIGSKEYSSFFGMHNFPEFMFDNIPDIEKIYRFNSYIKQIENTEEPEIIIIGVPGGAMQYDADHPNGFGIINYLVSNSIIVDVTLLSLSYNDYDESFWDFTKNYLKFRYEYPVQSFHLSNIFHDIYGGETFDKERLVYINHNKVEEKIQSLDKKDVFNLNNEEAFTSAIDEIINYLSN</sequence>
<gene>
    <name evidence="1" type="ORF">OW255_14635</name>
</gene>
<keyword evidence="2" id="KW-1185">Reference proteome</keyword>
<dbReference type="EMBL" id="CP113524">
    <property type="protein sequence ID" value="WAJ22797.1"/>
    <property type="molecule type" value="Genomic_DNA"/>
</dbReference>
<dbReference type="NCBIfam" id="TIGR04066">
    <property type="entry name" value="nat_prod_clost"/>
    <property type="match status" value="1"/>
</dbReference>
<dbReference type="Proteomes" id="UP001163115">
    <property type="component" value="Chromosome"/>
</dbReference>
<name>A0ABY7ABA3_9FIRM</name>
<dbReference type="RefSeq" id="WP_268114477.1">
    <property type="nucleotide sequence ID" value="NZ_CP113524.1"/>
</dbReference>
<accession>A0ABY7ABA3</accession>
<dbReference type="InterPro" id="IPR023823">
    <property type="entry name" value="CHP04066_peptide_maturation"/>
</dbReference>
<evidence type="ECO:0000313" key="2">
    <source>
        <dbReference type="Proteomes" id="UP001163115"/>
    </source>
</evidence>
<dbReference type="InterPro" id="IPR027417">
    <property type="entry name" value="P-loop_NTPase"/>
</dbReference>
<organism evidence="1 2">
    <name type="scientific">Lacrimispora xylanolytica</name>
    <dbReference type="NCBI Taxonomy" id="29375"/>
    <lineage>
        <taxon>Bacteria</taxon>
        <taxon>Bacillati</taxon>
        <taxon>Bacillota</taxon>
        <taxon>Clostridia</taxon>
        <taxon>Lachnospirales</taxon>
        <taxon>Lachnospiraceae</taxon>
        <taxon>Lacrimispora</taxon>
    </lineage>
</organism>
<protein>
    <submittedName>
        <fullName evidence="1">TIGR04066 family peptide maturation system protein</fullName>
    </submittedName>
</protein>